<proteinExistence type="predicted"/>
<sequence>MQIIKVTQERLVIYHNLAQAYEAEFSKIMQKKPDAAGRFPLDTELGGDVTGYLLYHEGVPAGLTAIAQEAVGHFEVCDFYIVPYFRQNQLGKQFIQQIFASLQGAWEIKQVAGADHAVRFWREVIGDYTQQNYREDQYQDPKWGWVTRQQFSHESLLKTDEA</sequence>
<dbReference type="Gene3D" id="3.40.630.30">
    <property type="match status" value="1"/>
</dbReference>
<comment type="caution">
    <text evidence="1">The sequence shown here is derived from an EMBL/GenBank/DDBJ whole genome shotgun (WGS) entry which is preliminary data.</text>
</comment>
<evidence type="ECO:0000313" key="1">
    <source>
        <dbReference type="EMBL" id="CAH0535475.1"/>
    </source>
</evidence>
<organism evidence="1 2">
    <name type="scientific">Vibrio stylophorae</name>
    <dbReference type="NCBI Taxonomy" id="659351"/>
    <lineage>
        <taxon>Bacteria</taxon>
        <taxon>Pseudomonadati</taxon>
        <taxon>Pseudomonadota</taxon>
        <taxon>Gammaproteobacteria</taxon>
        <taxon>Vibrionales</taxon>
        <taxon>Vibrionaceae</taxon>
        <taxon>Vibrio</taxon>
    </lineage>
</organism>
<protein>
    <recommendedName>
        <fullName evidence="3">GNAT family N-acetyltransferase</fullName>
    </recommendedName>
</protein>
<dbReference type="SUPFAM" id="SSF55729">
    <property type="entry name" value="Acyl-CoA N-acyltransferases (Nat)"/>
    <property type="match status" value="1"/>
</dbReference>
<evidence type="ECO:0000313" key="2">
    <source>
        <dbReference type="Proteomes" id="UP000838672"/>
    </source>
</evidence>
<name>A0ABN8DVQ9_9VIBR</name>
<dbReference type="EMBL" id="CAKLDI010000002">
    <property type="protein sequence ID" value="CAH0535475.1"/>
    <property type="molecule type" value="Genomic_DNA"/>
</dbReference>
<accession>A0ABN8DVQ9</accession>
<dbReference type="RefSeq" id="WP_237468369.1">
    <property type="nucleotide sequence ID" value="NZ_CAKLDI010000002.1"/>
</dbReference>
<dbReference type="InterPro" id="IPR016181">
    <property type="entry name" value="Acyl_CoA_acyltransferase"/>
</dbReference>
<evidence type="ECO:0008006" key="3">
    <source>
        <dbReference type="Google" id="ProtNLM"/>
    </source>
</evidence>
<gene>
    <name evidence="1" type="ORF">VST7929_03049</name>
</gene>
<reference evidence="1" key="1">
    <citation type="submission" date="2021-11" db="EMBL/GenBank/DDBJ databases">
        <authorList>
            <person name="Rodrigo-Torres L."/>
            <person name="Arahal R. D."/>
            <person name="Lucena T."/>
        </authorList>
    </citation>
    <scope>NUCLEOTIDE SEQUENCE</scope>
    <source>
        <strain evidence="1">CECT 7929</strain>
    </source>
</reference>
<dbReference type="Proteomes" id="UP000838672">
    <property type="component" value="Unassembled WGS sequence"/>
</dbReference>
<keyword evidence="2" id="KW-1185">Reference proteome</keyword>